<sequence length="373" mass="41601">MVKKREGVLLAVPWCHHKLLKGVSDYMAGHGVHLDVGMALVSDGMPEYWRGEVVIGHYADKEKLKALYPWIGTKMVLIGRESDAEYHTVSDDHTGIAASAAAYLIGKGFRSFAGYRYENDGGPRLEYFAKHVRDAGHAYVELVGEGMGWSERHAGLCRRLKQLRAGTAVFAPNDQVAIEVLEACEDAGIEVPGDISVVGVRNDEAVCDALKVPLSSVDNNLYGVGQLVAKLAAGILKGKFGGVRHHAVQPRGVSERESSRIYKAELEDIELSRALSVIRSDYLELDFDCSCLAARCGMSLRKLYLVFERSHLRKPAEEIRYLRMEHAKELLVRRPDSPESLIYECGYQNVRSFYKAFRSHVGMSPNQYRKSVR</sequence>
<evidence type="ECO:0000313" key="5">
    <source>
        <dbReference type="EMBL" id="MFD2157512.1"/>
    </source>
</evidence>
<proteinExistence type="predicted"/>
<evidence type="ECO:0000313" key="6">
    <source>
        <dbReference type="Proteomes" id="UP001597389"/>
    </source>
</evidence>
<keyword evidence="1" id="KW-0805">Transcription regulation</keyword>
<dbReference type="Gene3D" id="3.40.50.2300">
    <property type="match status" value="2"/>
</dbReference>
<keyword evidence="6" id="KW-1185">Reference proteome</keyword>
<keyword evidence="3" id="KW-0804">Transcription</keyword>
<evidence type="ECO:0000256" key="1">
    <source>
        <dbReference type="ARBA" id="ARBA00023015"/>
    </source>
</evidence>
<dbReference type="Pfam" id="PF12833">
    <property type="entry name" value="HTH_18"/>
    <property type="match status" value="1"/>
</dbReference>
<evidence type="ECO:0000256" key="2">
    <source>
        <dbReference type="ARBA" id="ARBA00023125"/>
    </source>
</evidence>
<dbReference type="PROSITE" id="PS01124">
    <property type="entry name" value="HTH_ARAC_FAMILY_2"/>
    <property type="match status" value="1"/>
</dbReference>
<reference evidence="6" key="1">
    <citation type="journal article" date="2019" name="Int. J. Syst. Evol. Microbiol.">
        <title>The Global Catalogue of Microorganisms (GCM) 10K type strain sequencing project: providing services to taxonomists for standard genome sequencing and annotation.</title>
        <authorList>
            <consortium name="The Broad Institute Genomics Platform"/>
            <consortium name="The Broad Institute Genome Sequencing Center for Infectious Disease"/>
            <person name="Wu L."/>
            <person name="Ma J."/>
        </authorList>
    </citation>
    <scope>NUCLEOTIDE SEQUENCE [LARGE SCALE GENOMIC DNA]</scope>
    <source>
        <strain evidence="6">CCUG 57942</strain>
    </source>
</reference>
<accession>A0ABW4Z726</accession>
<dbReference type="InterPro" id="IPR028082">
    <property type="entry name" value="Peripla_BP_I"/>
</dbReference>
<feature type="domain" description="HTH araC/xylS-type" evidence="4">
    <location>
        <begin position="272"/>
        <end position="371"/>
    </location>
</feature>
<keyword evidence="2" id="KW-0238">DNA-binding</keyword>
<dbReference type="Gene3D" id="1.10.10.60">
    <property type="entry name" value="Homeodomain-like"/>
    <property type="match status" value="1"/>
</dbReference>
<evidence type="ECO:0000259" key="4">
    <source>
        <dbReference type="PROSITE" id="PS01124"/>
    </source>
</evidence>
<evidence type="ECO:0000256" key="3">
    <source>
        <dbReference type="ARBA" id="ARBA00023163"/>
    </source>
</evidence>
<gene>
    <name evidence="5" type="ORF">ACFSW8_01220</name>
</gene>
<protein>
    <submittedName>
        <fullName evidence="5">Substrate-binding domain-containing protein</fullName>
    </submittedName>
</protein>
<name>A0ABW4Z726_9BACT</name>
<comment type="caution">
    <text evidence="5">The sequence shown here is derived from an EMBL/GenBank/DDBJ whole genome shotgun (WGS) entry which is preliminary data.</text>
</comment>
<dbReference type="Pfam" id="PF13377">
    <property type="entry name" value="Peripla_BP_3"/>
    <property type="match status" value="1"/>
</dbReference>
<dbReference type="InterPro" id="IPR046335">
    <property type="entry name" value="LacI/GalR-like_sensor"/>
</dbReference>
<dbReference type="EMBL" id="JBHUJB010000005">
    <property type="protein sequence ID" value="MFD2157512.1"/>
    <property type="molecule type" value="Genomic_DNA"/>
</dbReference>
<dbReference type="RefSeq" id="WP_377091123.1">
    <property type="nucleotide sequence ID" value="NZ_JBHSJL010000014.1"/>
</dbReference>
<organism evidence="5 6">
    <name type="scientific">Rubritalea tangerina</name>
    <dbReference type="NCBI Taxonomy" id="430798"/>
    <lineage>
        <taxon>Bacteria</taxon>
        <taxon>Pseudomonadati</taxon>
        <taxon>Verrucomicrobiota</taxon>
        <taxon>Verrucomicrobiia</taxon>
        <taxon>Verrucomicrobiales</taxon>
        <taxon>Rubritaleaceae</taxon>
        <taxon>Rubritalea</taxon>
    </lineage>
</organism>
<dbReference type="PANTHER" id="PTHR30146">
    <property type="entry name" value="LACI-RELATED TRANSCRIPTIONAL REPRESSOR"/>
    <property type="match status" value="1"/>
</dbReference>
<dbReference type="InterPro" id="IPR009057">
    <property type="entry name" value="Homeodomain-like_sf"/>
</dbReference>
<dbReference type="SMART" id="SM00342">
    <property type="entry name" value="HTH_ARAC"/>
    <property type="match status" value="1"/>
</dbReference>
<dbReference type="PANTHER" id="PTHR30146:SF24">
    <property type="entry name" value="XYLOSE OPERON REGULATORY PROTEIN"/>
    <property type="match status" value="1"/>
</dbReference>
<dbReference type="SUPFAM" id="SSF46689">
    <property type="entry name" value="Homeodomain-like"/>
    <property type="match status" value="1"/>
</dbReference>
<dbReference type="SUPFAM" id="SSF53822">
    <property type="entry name" value="Periplasmic binding protein-like I"/>
    <property type="match status" value="1"/>
</dbReference>
<dbReference type="Proteomes" id="UP001597389">
    <property type="component" value="Unassembled WGS sequence"/>
</dbReference>
<dbReference type="InterPro" id="IPR018060">
    <property type="entry name" value="HTH_AraC"/>
</dbReference>